<proteinExistence type="predicted"/>
<dbReference type="GO" id="GO:0009063">
    <property type="term" value="P:amino acid catabolic process"/>
    <property type="evidence" value="ECO:0007669"/>
    <property type="project" value="InterPro"/>
</dbReference>
<dbReference type="EMBL" id="RZUL01000007">
    <property type="protein sequence ID" value="RVT39430.1"/>
    <property type="molecule type" value="Genomic_DNA"/>
</dbReference>
<dbReference type="SFLD" id="SFLDG00179">
    <property type="entry name" value="mandelate_racemase"/>
    <property type="match status" value="1"/>
</dbReference>
<reference evidence="3 4" key="1">
    <citation type="submission" date="2019-01" db="EMBL/GenBank/DDBJ databases">
        <authorList>
            <person name="Chen W.-M."/>
        </authorList>
    </citation>
    <scope>NUCLEOTIDE SEQUENCE [LARGE SCALE GENOMIC DNA]</scope>
    <source>
        <strain evidence="3 4">TLA-22</strain>
    </source>
</reference>
<dbReference type="RefSeq" id="WP_127691793.1">
    <property type="nucleotide sequence ID" value="NZ_RZUL01000007.1"/>
</dbReference>
<sequence length="388" mass="42174">MKITAVKVFVVDGFRANFVFAKIETDAGIHGVGEGTVEFNELAVAAAIEQMTPDLLGKDPFAVLGLTGFIHRQSYFRTGVVLRSALSAVEAALMDIKGKALGVPVYELLGGKVRDRVRCYANAWFTGAKSAGDFAEKAGPVVDAGFGALKWDPFGSAYMELDRAELRAAERCIAAVRKAVGDDVDLLIEGHGRFNVATAIRAAGMMAQFQPMWFEEPLPPESVSAVADVRAHSPVPIATGERYYEPARFLDLIAADAVDYLQPDSCHVGGLEATKAITTMAEARFIPVAPHNPMGPVANAMNLHLCAALDNVVILETMMFDVPWRNEICRETIRFADGFMTIDDTPGLGVDIDEEACLRHPFKRQSLRHFDGRLTDIRPVGAEKTIFS</sequence>
<dbReference type="InterPro" id="IPR013341">
    <property type="entry name" value="Mandelate_racemase_N_dom"/>
</dbReference>
<protein>
    <submittedName>
        <fullName evidence="3">Mandelate racemase/muconate lactonizing enzyme family protein</fullName>
    </submittedName>
</protein>
<dbReference type="OrthoDB" id="9775913at2"/>
<dbReference type="SUPFAM" id="SSF51604">
    <property type="entry name" value="Enolase C-terminal domain-like"/>
    <property type="match status" value="1"/>
</dbReference>
<dbReference type="InterPro" id="IPR029065">
    <property type="entry name" value="Enolase_C-like"/>
</dbReference>
<dbReference type="SFLD" id="SFLDS00001">
    <property type="entry name" value="Enolase"/>
    <property type="match status" value="1"/>
</dbReference>
<name>A0A437J482_9SPHN</name>
<dbReference type="Proteomes" id="UP000282977">
    <property type="component" value="Unassembled WGS sequence"/>
</dbReference>
<comment type="caution">
    <text evidence="3">The sequence shown here is derived from an EMBL/GenBank/DDBJ whole genome shotgun (WGS) entry which is preliminary data.</text>
</comment>
<dbReference type="GO" id="GO:0000287">
    <property type="term" value="F:magnesium ion binding"/>
    <property type="evidence" value="ECO:0007669"/>
    <property type="project" value="UniProtKB-ARBA"/>
</dbReference>
<dbReference type="Pfam" id="PF13378">
    <property type="entry name" value="MR_MLE_C"/>
    <property type="match status" value="1"/>
</dbReference>
<dbReference type="Pfam" id="PF02746">
    <property type="entry name" value="MR_MLE_N"/>
    <property type="match status" value="1"/>
</dbReference>
<dbReference type="InterPro" id="IPR029017">
    <property type="entry name" value="Enolase-like_N"/>
</dbReference>
<dbReference type="Gene3D" id="3.30.390.10">
    <property type="entry name" value="Enolase-like, N-terminal domain"/>
    <property type="match status" value="1"/>
</dbReference>
<dbReference type="InterPro" id="IPR018110">
    <property type="entry name" value="Mandel_Rmase/mucon_lact_enz_CS"/>
</dbReference>
<dbReference type="CDD" id="cd03316">
    <property type="entry name" value="MR_like"/>
    <property type="match status" value="1"/>
</dbReference>
<evidence type="ECO:0000313" key="4">
    <source>
        <dbReference type="Proteomes" id="UP000282977"/>
    </source>
</evidence>
<gene>
    <name evidence="3" type="ORF">ENE74_15410</name>
</gene>
<keyword evidence="4" id="KW-1185">Reference proteome</keyword>
<dbReference type="GO" id="GO:0016829">
    <property type="term" value="F:lyase activity"/>
    <property type="evidence" value="ECO:0007669"/>
    <property type="project" value="UniProtKB-KW"/>
</dbReference>
<evidence type="ECO:0000259" key="2">
    <source>
        <dbReference type="SMART" id="SM00922"/>
    </source>
</evidence>
<dbReference type="PANTHER" id="PTHR48080">
    <property type="entry name" value="D-GALACTONATE DEHYDRATASE-RELATED"/>
    <property type="match status" value="1"/>
</dbReference>
<dbReference type="AlphaFoldDB" id="A0A437J482"/>
<feature type="domain" description="Mandelate racemase/muconate lactonizing enzyme C-terminal" evidence="2">
    <location>
        <begin position="131"/>
        <end position="236"/>
    </location>
</feature>
<dbReference type="InterPro" id="IPR036849">
    <property type="entry name" value="Enolase-like_C_sf"/>
</dbReference>
<organism evidence="3 4">
    <name type="scientific">Sphingobium algorifonticola</name>
    <dbReference type="NCBI Taxonomy" id="2008318"/>
    <lineage>
        <taxon>Bacteria</taxon>
        <taxon>Pseudomonadati</taxon>
        <taxon>Pseudomonadota</taxon>
        <taxon>Alphaproteobacteria</taxon>
        <taxon>Sphingomonadales</taxon>
        <taxon>Sphingomonadaceae</taxon>
        <taxon>Sphingobium</taxon>
    </lineage>
</organism>
<dbReference type="Gene3D" id="3.20.20.120">
    <property type="entry name" value="Enolase-like C-terminal domain"/>
    <property type="match status" value="1"/>
</dbReference>
<dbReference type="SMART" id="SM00922">
    <property type="entry name" value="MR_MLE"/>
    <property type="match status" value="1"/>
</dbReference>
<dbReference type="InterPro" id="IPR034593">
    <property type="entry name" value="DgoD-like"/>
</dbReference>
<accession>A0A437J482</accession>
<dbReference type="PANTHER" id="PTHR48080:SF2">
    <property type="entry name" value="D-GALACTONATE DEHYDRATASE"/>
    <property type="match status" value="1"/>
</dbReference>
<dbReference type="PROSITE" id="PS00908">
    <property type="entry name" value="MR_MLE_1"/>
    <property type="match status" value="1"/>
</dbReference>
<dbReference type="InterPro" id="IPR013342">
    <property type="entry name" value="Mandelate_racemase_C"/>
</dbReference>
<evidence type="ECO:0000256" key="1">
    <source>
        <dbReference type="ARBA" id="ARBA00023239"/>
    </source>
</evidence>
<dbReference type="SUPFAM" id="SSF54826">
    <property type="entry name" value="Enolase N-terminal domain-like"/>
    <property type="match status" value="1"/>
</dbReference>
<evidence type="ECO:0000313" key="3">
    <source>
        <dbReference type="EMBL" id="RVT39430.1"/>
    </source>
</evidence>
<keyword evidence="1" id="KW-0456">Lyase</keyword>